<dbReference type="AlphaFoldDB" id="A0A6L6HUQ0"/>
<dbReference type="PANTHER" id="PTHR32196">
    <property type="entry name" value="ABC TRANSPORTER PERMEASE PROTEIN YPHD-RELATED-RELATED"/>
    <property type="match status" value="1"/>
</dbReference>
<organism evidence="7 8">
    <name type="scientific">Paracoccus lichenicola</name>
    <dbReference type="NCBI Taxonomy" id="2665644"/>
    <lineage>
        <taxon>Bacteria</taxon>
        <taxon>Pseudomonadati</taxon>
        <taxon>Pseudomonadota</taxon>
        <taxon>Alphaproteobacteria</taxon>
        <taxon>Rhodobacterales</taxon>
        <taxon>Paracoccaceae</taxon>
        <taxon>Paracoccus</taxon>
    </lineage>
</organism>
<evidence type="ECO:0008006" key="9">
    <source>
        <dbReference type="Google" id="ProtNLM"/>
    </source>
</evidence>
<feature type="transmembrane region" description="Helical" evidence="6">
    <location>
        <begin position="170"/>
        <end position="190"/>
    </location>
</feature>
<name>A0A6L6HUQ0_9RHOB</name>
<dbReference type="CDD" id="cd06579">
    <property type="entry name" value="TM_PBP1_transp_AraH_like"/>
    <property type="match status" value="1"/>
</dbReference>
<evidence type="ECO:0000256" key="3">
    <source>
        <dbReference type="ARBA" id="ARBA00022692"/>
    </source>
</evidence>
<feature type="transmembrane region" description="Helical" evidence="6">
    <location>
        <begin position="135"/>
        <end position="158"/>
    </location>
</feature>
<evidence type="ECO:0000256" key="6">
    <source>
        <dbReference type="SAM" id="Phobius"/>
    </source>
</evidence>
<dbReference type="Proteomes" id="UP000481417">
    <property type="component" value="Unassembled WGS sequence"/>
</dbReference>
<keyword evidence="8" id="KW-1185">Reference proteome</keyword>
<dbReference type="GO" id="GO:0005886">
    <property type="term" value="C:plasma membrane"/>
    <property type="evidence" value="ECO:0007669"/>
    <property type="project" value="UniProtKB-SubCell"/>
</dbReference>
<evidence type="ECO:0000256" key="4">
    <source>
        <dbReference type="ARBA" id="ARBA00022989"/>
    </source>
</evidence>
<evidence type="ECO:0000313" key="8">
    <source>
        <dbReference type="Proteomes" id="UP000481417"/>
    </source>
</evidence>
<dbReference type="PANTHER" id="PTHR32196:SF72">
    <property type="entry name" value="RIBOSE IMPORT PERMEASE PROTEIN RBSC"/>
    <property type="match status" value="1"/>
</dbReference>
<evidence type="ECO:0000256" key="1">
    <source>
        <dbReference type="ARBA" id="ARBA00004651"/>
    </source>
</evidence>
<accession>A0A6L6HUQ0</accession>
<feature type="transmembrane region" description="Helical" evidence="6">
    <location>
        <begin position="211"/>
        <end position="232"/>
    </location>
</feature>
<feature type="transmembrane region" description="Helical" evidence="6">
    <location>
        <begin position="67"/>
        <end position="85"/>
    </location>
</feature>
<keyword evidence="3 6" id="KW-0812">Transmembrane</keyword>
<feature type="transmembrane region" description="Helical" evidence="6">
    <location>
        <begin position="42"/>
        <end position="60"/>
    </location>
</feature>
<dbReference type="InterPro" id="IPR001851">
    <property type="entry name" value="ABC_transp_permease"/>
</dbReference>
<keyword evidence="4 6" id="KW-1133">Transmembrane helix</keyword>
<feature type="transmembrane region" description="Helical" evidence="6">
    <location>
        <begin position="252"/>
        <end position="279"/>
    </location>
</feature>
<keyword evidence="5 6" id="KW-0472">Membrane</keyword>
<evidence type="ECO:0000256" key="2">
    <source>
        <dbReference type="ARBA" id="ARBA00022475"/>
    </source>
</evidence>
<dbReference type="EMBL" id="WMBT01000025">
    <property type="protein sequence ID" value="MTE02040.1"/>
    <property type="molecule type" value="Genomic_DNA"/>
</dbReference>
<reference evidence="7 8" key="1">
    <citation type="submission" date="2019-11" db="EMBL/GenBank/DDBJ databases">
        <authorList>
            <person name="Lang L."/>
        </authorList>
    </citation>
    <scope>NUCLEOTIDE SEQUENCE [LARGE SCALE GENOMIC DNA]</scope>
    <source>
        <strain evidence="7 8">YIM 132242</strain>
    </source>
</reference>
<evidence type="ECO:0000256" key="5">
    <source>
        <dbReference type="ARBA" id="ARBA00023136"/>
    </source>
</evidence>
<dbReference type="Pfam" id="PF02653">
    <property type="entry name" value="BPD_transp_2"/>
    <property type="match status" value="1"/>
</dbReference>
<keyword evidence="2" id="KW-1003">Cell membrane</keyword>
<feature type="transmembrane region" description="Helical" evidence="6">
    <location>
        <begin position="97"/>
        <end position="123"/>
    </location>
</feature>
<comment type="subcellular location">
    <subcellularLocation>
        <location evidence="1">Cell membrane</location>
        <topology evidence="1">Multi-pass membrane protein</topology>
    </subcellularLocation>
</comment>
<comment type="caution">
    <text evidence="7">The sequence shown here is derived from an EMBL/GenBank/DDBJ whole genome shotgun (WGS) entry which is preliminary data.</text>
</comment>
<gene>
    <name evidence="7" type="ORF">GIY56_17260</name>
</gene>
<evidence type="ECO:0000313" key="7">
    <source>
        <dbReference type="EMBL" id="MTE02040.1"/>
    </source>
</evidence>
<sequence length="326" mass="33484">MRMSRLQQVQILILLLLLAGVSLIFARNSASFAAWTNLRNILLDATPIVVGAVAMTFVIITRGIDLSIGSIANLSVASAIMLTGVRPEGSMLTETGWAVYPVALAVGMGLGFINGLCITVLRINPLIATLGTMTFYRGIGLHLTEASLISVQGAISWFGRGQFLGLGLPVWLGIAVAVTAAVILSQSVSGRQMLALGGSPRSARETGIGEVKIILVVYALVGLAGACAGLTIVGRVGVLSSELGSGLEFTVITAVVLGGTSLFGGSGSILGSLLGALLLTTIQNGLNLIGADPYHYDVIRGGILIAAVTMDTLASRIAGRTRLSVG</sequence>
<proteinExistence type="predicted"/>
<dbReference type="GO" id="GO:0022857">
    <property type="term" value="F:transmembrane transporter activity"/>
    <property type="evidence" value="ECO:0007669"/>
    <property type="project" value="InterPro"/>
</dbReference>
<protein>
    <recommendedName>
        <fullName evidence="9">ABC transporter permease</fullName>
    </recommendedName>
</protein>